<evidence type="ECO:0000259" key="9">
    <source>
        <dbReference type="Pfam" id="PF12323"/>
    </source>
</evidence>
<sequence length="382" mass="43752">MLNLTYNYKLKPNKEQIEIIEHSLDVCKSVWNHALYERKLWYNSRSCKVNMCSLHSEYIVEPFEYPSYHNQSAKLTLAKKNNAFLKSGNAQAMQQTLRKLDKAFNDMKGKNMGFPRYKKKMKSFNLPCSASIDGEYLKMPLLKKVKIRKSREVPEGFKIKQVQIIKKASGYYANLMIELDVNVPKPTPHGHAIGVDVGILNMLSTSDGLVIPRPKFLDKALRKIQLLQRKLKKKSLGSNNWKKLQHRIALLHEAVANRRKNYHFKLAHQLCRDVGMMFVEDINFTSWSQGLFGKQSLDMGLGQFFTILEYVGSQTDTYFCKVDKNYTSQICPNCGTNTGKKELSERVHHCQECGFEIDRDIAASMVIRDRGLNIVAAGASVT</sequence>
<proteinExistence type="inferred from homology"/>
<protein>
    <submittedName>
        <fullName evidence="10">Putative transposase IS891/IS1136/IS1341 family protein</fullName>
    </submittedName>
</protein>
<keyword evidence="6" id="KW-0233">DNA recombination</keyword>
<evidence type="ECO:0000256" key="5">
    <source>
        <dbReference type="ARBA" id="ARBA00023125"/>
    </source>
</evidence>
<keyword evidence="4" id="KW-0862">Zinc</keyword>
<dbReference type="GO" id="GO:0046872">
    <property type="term" value="F:metal ion binding"/>
    <property type="evidence" value="ECO:0007669"/>
    <property type="project" value="UniProtKB-KW"/>
</dbReference>
<dbReference type="Pfam" id="PF12323">
    <property type="entry name" value="HTH_OrfB_IS605"/>
    <property type="match status" value="1"/>
</dbReference>
<evidence type="ECO:0000313" key="10">
    <source>
        <dbReference type="EMBL" id="GDZ96002.1"/>
    </source>
</evidence>
<evidence type="ECO:0000256" key="2">
    <source>
        <dbReference type="ARBA" id="ARBA00022578"/>
    </source>
</evidence>
<dbReference type="InterPro" id="IPR001959">
    <property type="entry name" value="Transposase"/>
</dbReference>
<reference evidence="11" key="1">
    <citation type="submission" date="2019-02" db="EMBL/GenBank/DDBJ databases">
        <title>Draft genome sequence of Planktothrix agardhii NIES-905.</title>
        <authorList>
            <person name="Yamaguchi H."/>
            <person name="Suzuki S."/>
            <person name="Kawachi M."/>
        </authorList>
    </citation>
    <scope>NUCLEOTIDE SEQUENCE [LARGE SCALE GENOMIC DNA]</scope>
    <source>
        <strain evidence="11">CCAP 1459/11A</strain>
    </source>
</reference>
<keyword evidence="5" id="KW-0238">DNA-binding</keyword>
<dbReference type="NCBIfam" id="NF040570">
    <property type="entry name" value="guided_TnpB"/>
    <property type="match status" value="1"/>
</dbReference>
<dbReference type="AlphaFoldDB" id="A0A4P5ZRL0"/>
<dbReference type="EMBL" id="BJCD01000072">
    <property type="protein sequence ID" value="GDZ96002.1"/>
    <property type="molecule type" value="Genomic_DNA"/>
</dbReference>
<dbReference type="GO" id="GO:0003677">
    <property type="term" value="F:DNA binding"/>
    <property type="evidence" value="ECO:0007669"/>
    <property type="project" value="UniProtKB-KW"/>
</dbReference>
<evidence type="ECO:0000256" key="3">
    <source>
        <dbReference type="ARBA" id="ARBA00022723"/>
    </source>
</evidence>
<evidence type="ECO:0000256" key="1">
    <source>
        <dbReference type="ARBA" id="ARBA00008761"/>
    </source>
</evidence>
<dbReference type="Pfam" id="PF01385">
    <property type="entry name" value="OrfB_IS605"/>
    <property type="match status" value="1"/>
</dbReference>
<dbReference type="GO" id="GO:0006310">
    <property type="term" value="P:DNA recombination"/>
    <property type="evidence" value="ECO:0007669"/>
    <property type="project" value="UniProtKB-KW"/>
</dbReference>
<evidence type="ECO:0000256" key="4">
    <source>
        <dbReference type="ARBA" id="ARBA00022833"/>
    </source>
</evidence>
<evidence type="ECO:0000313" key="11">
    <source>
        <dbReference type="Proteomes" id="UP000299794"/>
    </source>
</evidence>
<dbReference type="RefSeq" id="WP_026788151.1">
    <property type="nucleotide sequence ID" value="NZ_BJCD01000072.1"/>
</dbReference>
<evidence type="ECO:0000259" key="7">
    <source>
        <dbReference type="Pfam" id="PF01385"/>
    </source>
</evidence>
<keyword evidence="2" id="KW-0815">Transposition</keyword>
<comment type="similarity">
    <text evidence="1">In the C-terminal section; belongs to the transposase 35 family.</text>
</comment>
<dbReference type="InterPro" id="IPR010095">
    <property type="entry name" value="Cas12f1-like_TNB"/>
</dbReference>
<organism evidence="10 11">
    <name type="scientific">Planktothrix agardhii CCAP 1459/11A</name>
    <dbReference type="NCBI Taxonomy" id="282420"/>
    <lineage>
        <taxon>Bacteria</taxon>
        <taxon>Bacillati</taxon>
        <taxon>Cyanobacteriota</taxon>
        <taxon>Cyanophyceae</taxon>
        <taxon>Oscillatoriophycideae</taxon>
        <taxon>Oscillatoriales</taxon>
        <taxon>Microcoleaceae</taxon>
        <taxon>Planktothrix</taxon>
    </lineage>
</organism>
<dbReference type="InterPro" id="IPR021027">
    <property type="entry name" value="Transposase_put_HTH"/>
</dbReference>
<feature type="domain" description="Cas12f1-like TNB" evidence="8">
    <location>
        <begin position="302"/>
        <end position="367"/>
    </location>
</feature>
<name>A0A4P5ZRL0_PLAAG</name>
<accession>A0A4P5ZRL0</accession>
<dbReference type="GO" id="GO:0032196">
    <property type="term" value="P:transposition"/>
    <property type="evidence" value="ECO:0007669"/>
    <property type="project" value="UniProtKB-KW"/>
</dbReference>
<comment type="caution">
    <text evidence="10">The sequence shown here is derived from an EMBL/GenBank/DDBJ whole genome shotgun (WGS) entry which is preliminary data.</text>
</comment>
<gene>
    <name evidence="10" type="ORF">PA905_44330</name>
</gene>
<keyword evidence="3" id="KW-0479">Metal-binding</keyword>
<evidence type="ECO:0000256" key="6">
    <source>
        <dbReference type="ARBA" id="ARBA00023172"/>
    </source>
</evidence>
<dbReference type="Pfam" id="PF07282">
    <property type="entry name" value="Cas12f1-like_TNB"/>
    <property type="match status" value="1"/>
</dbReference>
<dbReference type="Proteomes" id="UP000299794">
    <property type="component" value="Unassembled WGS sequence"/>
</dbReference>
<feature type="domain" description="Transposase putative helix-turn-helix" evidence="9">
    <location>
        <begin position="1"/>
        <end position="45"/>
    </location>
</feature>
<evidence type="ECO:0000259" key="8">
    <source>
        <dbReference type="Pfam" id="PF07282"/>
    </source>
</evidence>
<feature type="domain" description="Probable transposase IS891/IS1136/IS1341" evidence="7">
    <location>
        <begin position="182"/>
        <end position="284"/>
    </location>
</feature>